<dbReference type="GO" id="GO:0003941">
    <property type="term" value="F:L-serine ammonia-lyase activity"/>
    <property type="evidence" value="ECO:0007669"/>
    <property type="project" value="TreeGrafter"/>
</dbReference>
<evidence type="ECO:0000259" key="12">
    <source>
        <dbReference type="PROSITE" id="PS51671"/>
    </source>
</evidence>
<evidence type="ECO:0000256" key="1">
    <source>
        <dbReference type="ARBA" id="ARBA00001933"/>
    </source>
</evidence>
<reference evidence="13" key="1">
    <citation type="submission" date="2022-06" db="EMBL/GenBank/DDBJ databases">
        <title>Genomic Encyclopedia of Archaeal and Bacterial Type Strains, Phase II (KMG-II): from individual species to whole genera.</title>
        <authorList>
            <person name="Goeker M."/>
        </authorList>
    </citation>
    <scope>NUCLEOTIDE SEQUENCE</scope>
    <source>
        <strain evidence="13">DSM 43935</strain>
    </source>
</reference>
<dbReference type="PROSITE" id="PS51671">
    <property type="entry name" value="ACT"/>
    <property type="match status" value="1"/>
</dbReference>
<name>A0AAE3KEV2_9PSEU</name>
<dbReference type="SUPFAM" id="SSF55021">
    <property type="entry name" value="ACT-like"/>
    <property type="match status" value="1"/>
</dbReference>
<evidence type="ECO:0000256" key="6">
    <source>
        <dbReference type="ARBA" id="ARBA00012096"/>
    </source>
</evidence>
<dbReference type="CDD" id="cd01562">
    <property type="entry name" value="Thr-dehyd"/>
    <property type="match status" value="1"/>
</dbReference>
<keyword evidence="9" id="KW-0028">Amino-acid biosynthesis</keyword>
<dbReference type="GO" id="GO:0004794">
    <property type="term" value="F:threonine deaminase activity"/>
    <property type="evidence" value="ECO:0007669"/>
    <property type="project" value="UniProtKB-EC"/>
</dbReference>
<keyword evidence="9" id="KW-0100">Branched-chain amino acid biosynthesis</keyword>
<evidence type="ECO:0000256" key="4">
    <source>
        <dbReference type="ARBA" id="ARBA00010869"/>
    </source>
</evidence>
<dbReference type="Pfam" id="PF00291">
    <property type="entry name" value="PALP"/>
    <property type="match status" value="1"/>
</dbReference>
<organism evidence="13 14">
    <name type="scientific">Goodfellowiella coeruleoviolacea</name>
    <dbReference type="NCBI Taxonomy" id="334858"/>
    <lineage>
        <taxon>Bacteria</taxon>
        <taxon>Bacillati</taxon>
        <taxon>Actinomycetota</taxon>
        <taxon>Actinomycetes</taxon>
        <taxon>Pseudonocardiales</taxon>
        <taxon>Pseudonocardiaceae</taxon>
        <taxon>Goodfellowiella</taxon>
    </lineage>
</organism>
<dbReference type="Gene3D" id="3.40.50.1100">
    <property type="match status" value="2"/>
</dbReference>
<gene>
    <name evidence="13" type="ORF">LX83_002554</name>
</gene>
<evidence type="ECO:0000256" key="3">
    <source>
        <dbReference type="ARBA" id="ARBA00004958"/>
    </source>
</evidence>
<dbReference type="PANTHER" id="PTHR48078">
    <property type="entry name" value="THREONINE DEHYDRATASE, MITOCHONDRIAL-RELATED"/>
    <property type="match status" value="1"/>
</dbReference>
<feature type="domain" description="ACT" evidence="12">
    <location>
        <begin position="328"/>
        <end position="404"/>
    </location>
</feature>
<dbReference type="InterPro" id="IPR002912">
    <property type="entry name" value="ACT_dom"/>
</dbReference>
<evidence type="ECO:0000256" key="9">
    <source>
        <dbReference type="ARBA" id="ARBA00022624"/>
    </source>
</evidence>
<comment type="caution">
    <text evidence="13">The sequence shown here is derived from an EMBL/GenBank/DDBJ whole genome shotgun (WGS) entry which is preliminary data.</text>
</comment>
<proteinExistence type="inferred from homology"/>
<dbReference type="PANTHER" id="PTHR48078:SF6">
    <property type="entry name" value="L-THREONINE DEHYDRATASE CATABOLIC TDCB"/>
    <property type="match status" value="1"/>
</dbReference>
<evidence type="ECO:0000256" key="11">
    <source>
        <dbReference type="ARBA" id="ARBA00023239"/>
    </source>
</evidence>
<dbReference type="PROSITE" id="PS00165">
    <property type="entry name" value="DEHYDRATASE_SER_THR"/>
    <property type="match status" value="1"/>
</dbReference>
<comment type="similarity">
    <text evidence="4">Belongs to the serine/threonine dehydratase family.</text>
</comment>
<dbReference type="InterPro" id="IPR045865">
    <property type="entry name" value="ACT-like_dom_sf"/>
</dbReference>
<dbReference type="GO" id="GO:0006567">
    <property type="term" value="P:L-threonine catabolic process"/>
    <property type="evidence" value="ECO:0007669"/>
    <property type="project" value="InterPro"/>
</dbReference>
<keyword evidence="11" id="KW-0456">Lyase</keyword>
<keyword evidence="14" id="KW-1185">Reference proteome</keyword>
<evidence type="ECO:0000256" key="10">
    <source>
        <dbReference type="ARBA" id="ARBA00022898"/>
    </source>
</evidence>
<dbReference type="GO" id="GO:0009097">
    <property type="term" value="P:isoleucine biosynthetic process"/>
    <property type="evidence" value="ECO:0007669"/>
    <property type="project" value="UniProtKB-KW"/>
</dbReference>
<dbReference type="EMBL" id="JAMTCK010000005">
    <property type="protein sequence ID" value="MCP2165696.1"/>
    <property type="molecule type" value="Genomic_DNA"/>
</dbReference>
<keyword evidence="9" id="KW-0412">Isoleucine biosynthesis</keyword>
<dbReference type="FunFam" id="3.40.50.1100:FF:000007">
    <property type="entry name" value="L-threonine dehydratase catabolic TdcB"/>
    <property type="match status" value="1"/>
</dbReference>
<evidence type="ECO:0000256" key="5">
    <source>
        <dbReference type="ARBA" id="ARBA00011447"/>
    </source>
</evidence>
<dbReference type="GO" id="GO:0006565">
    <property type="term" value="P:L-serine catabolic process"/>
    <property type="evidence" value="ECO:0007669"/>
    <property type="project" value="TreeGrafter"/>
</dbReference>
<comment type="subunit">
    <text evidence="5">In the native structure, TdcB is in a dimeric form, whereas in the TdcB-AMP complex, it exists in a tetrameric form (dimer of dimers).</text>
</comment>
<dbReference type="SUPFAM" id="SSF53686">
    <property type="entry name" value="Tryptophan synthase beta subunit-like PLP-dependent enzymes"/>
    <property type="match status" value="1"/>
</dbReference>
<dbReference type="InterPro" id="IPR005789">
    <property type="entry name" value="Thr_deHydtase_catblc"/>
</dbReference>
<evidence type="ECO:0000313" key="13">
    <source>
        <dbReference type="EMBL" id="MCP2165696.1"/>
    </source>
</evidence>
<comment type="pathway">
    <text evidence="3">Amino-acid degradation; L-threonine degradation via propanoate pathway; propanoate from L-threonine: step 1/4.</text>
</comment>
<dbReference type="NCBIfam" id="TIGR01127">
    <property type="entry name" value="ilvA_1Cterm"/>
    <property type="match status" value="1"/>
</dbReference>
<comment type="pathway">
    <text evidence="2">Amino-acid biosynthesis; L-isoleucine biosynthesis; 2-oxobutanoate from L-threonine: step 1/1.</text>
</comment>
<dbReference type="Proteomes" id="UP001206128">
    <property type="component" value="Unassembled WGS sequence"/>
</dbReference>
<dbReference type="AlphaFoldDB" id="A0AAE3KEV2"/>
<evidence type="ECO:0000256" key="7">
    <source>
        <dbReference type="ARBA" id="ARBA00022248"/>
    </source>
</evidence>
<evidence type="ECO:0000313" key="14">
    <source>
        <dbReference type="Proteomes" id="UP001206128"/>
    </source>
</evidence>
<dbReference type="InterPro" id="IPR001926">
    <property type="entry name" value="TrpB-like_PALP"/>
</dbReference>
<keyword evidence="10" id="KW-0663">Pyridoxal phosphate</keyword>
<dbReference type="InterPro" id="IPR036052">
    <property type="entry name" value="TrpB-like_PALP_sf"/>
</dbReference>
<dbReference type="GO" id="GO:0030170">
    <property type="term" value="F:pyridoxal phosphate binding"/>
    <property type="evidence" value="ECO:0007669"/>
    <property type="project" value="InterPro"/>
</dbReference>
<evidence type="ECO:0000256" key="2">
    <source>
        <dbReference type="ARBA" id="ARBA00004810"/>
    </source>
</evidence>
<dbReference type="InterPro" id="IPR000634">
    <property type="entry name" value="Ser/Thr_deHydtase_PyrdxlP-BS"/>
</dbReference>
<dbReference type="InterPro" id="IPR044561">
    <property type="entry name" value="ACT_ThrD-II-like"/>
</dbReference>
<dbReference type="Pfam" id="PF01842">
    <property type="entry name" value="ACT"/>
    <property type="match status" value="1"/>
</dbReference>
<accession>A0AAE3KEV2</accession>
<keyword evidence="8" id="KW-0021">Allosteric enzyme</keyword>
<protein>
    <recommendedName>
        <fullName evidence="7">L-threonine dehydratase catabolic TdcB</fullName>
        <ecNumber evidence="6">4.3.1.19</ecNumber>
    </recommendedName>
</protein>
<sequence length="404" mass="42195">MELVSVDEIRAARELLRGVIKDTPVLASNVLRQITGTDVHLKCENLQRTGSFKIRGAYTRIHGLSEHDRARGVVAASAGNHAQGVALAASLLNTKATVFMPTRAPLPKLAATRSYGADVHLHGDALAQTLARAREFAEETGAVFIHPFDHPHVIAGQGTVGLEILEQVPDVRTILVAAGGGGLVSGVAAAVRGVRPDVRVVAVQAEHAAAFPPSLAAGHPVHVERVQTMADGIAVAEPGLVTYAHVADLVDEVVTVSEESLSRAVLLLLERAKTVAEPAGAAPVAALLQHSWRFPGPVVALLSGGNVDPLLLLQIIQHGMTAAGRYVSLRLRVPDRPGTLAELLSLIGSLGANVVGVEHSRTSGRLALGEAEVALNLETRGSEHCAQLIAELRAAGYPVLAPEG</sequence>
<dbReference type="Gene3D" id="3.30.70.260">
    <property type="match status" value="1"/>
</dbReference>
<dbReference type="EC" id="4.3.1.19" evidence="6"/>
<dbReference type="RefSeq" id="WP_253770755.1">
    <property type="nucleotide sequence ID" value="NZ_JAMTCK010000005.1"/>
</dbReference>
<comment type="cofactor">
    <cofactor evidence="1">
        <name>pyridoxal 5'-phosphate</name>
        <dbReference type="ChEBI" id="CHEBI:597326"/>
    </cofactor>
</comment>
<dbReference type="CDD" id="cd04886">
    <property type="entry name" value="ACT_ThrD-II-like"/>
    <property type="match status" value="1"/>
</dbReference>
<dbReference type="InterPro" id="IPR050147">
    <property type="entry name" value="Ser/Thr_Dehydratase"/>
</dbReference>
<evidence type="ECO:0000256" key="8">
    <source>
        <dbReference type="ARBA" id="ARBA00022533"/>
    </source>
</evidence>